<name>A0ABN5T3E8_9FLAO</name>
<protein>
    <recommendedName>
        <fullName evidence="1">Chorismate-utilising enzyme C-terminal domain-containing protein</fullName>
    </recommendedName>
</protein>
<evidence type="ECO:0000259" key="1">
    <source>
        <dbReference type="Pfam" id="PF00425"/>
    </source>
</evidence>
<evidence type="ECO:0000313" key="2">
    <source>
        <dbReference type="EMBL" id="AZI67537.1"/>
    </source>
</evidence>
<keyword evidence="3" id="KW-1185">Reference proteome</keyword>
<dbReference type="Gene3D" id="3.60.120.10">
    <property type="entry name" value="Anthranilate synthase"/>
    <property type="match status" value="1"/>
</dbReference>
<dbReference type="EMBL" id="CP034158">
    <property type="protein sequence ID" value="AZI67537.1"/>
    <property type="molecule type" value="Genomic_DNA"/>
</dbReference>
<dbReference type="Pfam" id="PF00425">
    <property type="entry name" value="Chorismate_bind"/>
    <property type="match status" value="1"/>
</dbReference>
<proteinExistence type="predicted"/>
<feature type="domain" description="Chorismate-utilising enzyme C-terminal" evidence="1">
    <location>
        <begin position="71"/>
        <end position="312"/>
    </location>
</feature>
<dbReference type="PANTHER" id="PTHR42839">
    <property type="entry name" value="ISOCHORISMATE SYNTHASE ENTC"/>
    <property type="match status" value="1"/>
</dbReference>
<dbReference type="RefSeq" id="WP_124757940.1">
    <property type="nucleotide sequence ID" value="NZ_CBCRWA010000001.1"/>
</dbReference>
<dbReference type="SUPFAM" id="SSF56322">
    <property type="entry name" value="ADC synthase"/>
    <property type="match status" value="1"/>
</dbReference>
<gene>
    <name evidence="2" type="ORF">EIB71_07615</name>
</gene>
<sequence>MIYFRSPFSDQILTAEDSSTENAVSFISFDGAEKIDFKGKIHEISRSEFLKNPVFSENISEILNSFKTEKKDDYTAKISRVIGFVKKENLQKLVISRRKLVDFENRKLNLSQTFLNLCETYPNAFVYLFLKDGICWIGAFSELLGKFNKENGEFETMSLAATLPLHENWSAKEIEEQKPVTDFLKNTLSSFTENVLQSETYDHISGNIKHLRTDFKANVEAENVEKIIEALHPTPAVCGIPKDFCKNAILEFESSARKFYAGYIKVENSAEIQYFVNLRCAEVFNNAALLYVGGGITADSSPEKEWQETELKAEAILKNLEFLPK</sequence>
<accession>A0ABN5T3E8</accession>
<dbReference type="InterPro" id="IPR005801">
    <property type="entry name" value="ADC_synthase"/>
</dbReference>
<dbReference type="InterPro" id="IPR015890">
    <property type="entry name" value="Chorismate_C"/>
</dbReference>
<organism evidence="2 3">
    <name type="scientific">Kaistella daneshvariae</name>
    <dbReference type="NCBI Taxonomy" id="2487074"/>
    <lineage>
        <taxon>Bacteria</taxon>
        <taxon>Pseudomonadati</taxon>
        <taxon>Bacteroidota</taxon>
        <taxon>Flavobacteriia</taxon>
        <taxon>Flavobacteriales</taxon>
        <taxon>Weeksellaceae</taxon>
        <taxon>Chryseobacterium group</taxon>
        <taxon>Kaistella</taxon>
    </lineage>
</organism>
<dbReference type="PANTHER" id="PTHR42839:SF2">
    <property type="entry name" value="ISOCHORISMATE SYNTHASE ENTC"/>
    <property type="match status" value="1"/>
</dbReference>
<evidence type="ECO:0000313" key="3">
    <source>
        <dbReference type="Proteomes" id="UP000274483"/>
    </source>
</evidence>
<reference evidence="2 3" key="1">
    <citation type="submission" date="2018-11" db="EMBL/GenBank/DDBJ databases">
        <title>Proposal to divide the Flavobacteriaceae and reorganize its genera based on Amino Acid Identity values calculated from whole genome sequences.</title>
        <authorList>
            <person name="Nicholson A.C."/>
            <person name="Gulvik C.A."/>
            <person name="Whitney A.M."/>
            <person name="Humrighouse B.W."/>
            <person name="Bell M."/>
            <person name="Holmes B."/>
            <person name="Steigerwalt A.G."/>
            <person name="Villarma A."/>
            <person name="Sheth M."/>
            <person name="Batra D."/>
            <person name="Pryor J."/>
            <person name="Bernardet J.-F."/>
            <person name="Hugo C."/>
            <person name="Kampfer P."/>
            <person name="Newman J.D."/>
            <person name="McQuiston J.R."/>
        </authorList>
    </citation>
    <scope>NUCLEOTIDE SEQUENCE [LARGE SCALE GENOMIC DNA]</scope>
    <source>
        <strain evidence="2 3">H3001</strain>
    </source>
</reference>
<dbReference type="Proteomes" id="UP000274483">
    <property type="component" value="Chromosome"/>
</dbReference>